<dbReference type="Gene3D" id="3.40.50.1360">
    <property type="match status" value="1"/>
</dbReference>
<dbReference type="Pfam" id="PF13545">
    <property type="entry name" value="HTH_Crp_2"/>
    <property type="match status" value="1"/>
</dbReference>
<feature type="domain" description="HTH crp-type" evidence="6">
    <location>
        <begin position="21"/>
        <end position="55"/>
    </location>
</feature>
<reference evidence="7 8" key="1">
    <citation type="submission" date="2016-11" db="EMBL/GenBank/DDBJ databases">
        <authorList>
            <person name="Jaros S."/>
            <person name="Januszkiewicz K."/>
            <person name="Wedrychowicz H."/>
        </authorList>
    </citation>
    <scope>NUCLEOTIDE SEQUENCE [LARGE SCALE GENOMIC DNA]</scope>
    <source>
        <strain evidence="7 8">DSM 2631</strain>
    </source>
</reference>
<protein>
    <submittedName>
        <fullName evidence="7">Deoxyribonucleoside regulator</fullName>
    </submittedName>
</protein>
<evidence type="ECO:0000313" key="8">
    <source>
        <dbReference type="Proteomes" id="UP000184035"/>
    </source>
</evidence>
<dbReference type="STRING" id="1533.SAMN05443638_10183"/>
<dbReference type="Gene3D" id="1.10.10.60">
    <property type="entry name" value="Homeodomain-like"/>
    <property type="match status" value="1"/>
</dbReference>
<organism evidence="7 8">
    <name type="scientific">Clostridium fallax</name>
    <dbReference type="NCBI Taxonomy" id="1533"/>
    <lineage>
        <taxon>Bacteria</taxon>
        <taxon>Bacillati</taxon>
        <taxon>Bacillota</taxon>
        <taxon>Clostridia</taxon>
        <taxon>Eubacteriales</taxon>
        <taxon>Clostridiaceae</taxon>
        <taxon>Clostridium</taxon>
    </lineage>
</organism>
<gene>
    <name evidence="7" type="ORF">SAMN05443638_10183</name>
</gene>
<evidence type="ECO:0000259" key="5">
    <source>
        <dbReference type="Pfam" id="PF04198"/>
    </source>
</evidence>
<dbReference type="GO" id="GO:0006355">
    <property type="term" value="P:regulation of DNA-templated transcription"/>
    <property type="evidence" value="ECO:0007669"/>
    <property type="project" value="InterPro"/>
</dbReference>
<evidence type="ECO:0000259" key="6">
    <source>
        <dbReference type="Pfam" id="PF13545"/>
    </source>
</evidence>
<dbReference type="SUPFAM" id="SSF46785">
    <property type="entry name" value="Winged helix' DNA-binding domain"/>
    <property type="match status" value="1"/>
</dbReference>
<dbReference type="InterPro" id="IPR007324">
    <property type="entry name" value="Sugar-bd_dom_put"/>
</dbReference>
<dbReference type="InterPro" id="IPR036390">
    <property type="entry name" value="WH_DNA-bd_sf"/>
</dbReference>
<keyword evidence="3" id="KW-0238">DNA-binding</keyword>
<name>A0A1M4SLX3_9CLOT</name>
<proteinExistence type="inferred from homology"/>
<dbReference type="PANTHER" id="PTHR34294:SF1">
    <property type="entry name" value="TRANSCRIPTIONAL REGULATOR LSRR"/>
    <property type="match status" value="1"/>
</dbReference>
<dbReference type="AlphaFoldDB" id="A0A1M4SLX3"/>
<dbReference type="SUPFAM" id="SSF100950">
    <property type="entry name" value="NagB/RpiA/CoA transferase-like"/>
    <property type="match status" value="1"/>
</dbReference>
<dbReference type="GO" id="GO:0030246">
    <property type="term" value="F:carbohydrate binding"/>
    <property type="evidence" value="ECO:0007669"/>
    <property type="project" value="InterPro"/>
</dbReference>
<accession>A0A1M4SLX3</accession>
<dbReference type="OrthoDB" id="58802at2"/>
<keyword evidence="8" id="KW-1185">Reference proteome</keyword>
<keyword evidence="2" id="KW-0805">Transcription regulation</keyword>
<dbReference type="EMBL" id="FQVM01000001">
    <property type="protein sequence ID" value="SHE33162.1"/>
    <property type="molecule type" value="Genomic_DNA"/>
</dbReference>
<dbReference type="PANTHER" id="PTHR34294">
    <property type="entry name" value="TRANSCRIPTIONAL REGULATOR-RELATED"/>
    <property type="match status" value="1"/>
</dbReference>
<dbReference type="InterPro" id="IPR051054">
    <property type="entry name" value="SorC_transcr_regulators"/>
</dbReference>
<dbReference type="Proteomes" id="UP000184035">
    <property type="component" value="Unassembled WGS sequence"/>
</dbReference>
<evidence type="ECO:0000256" key="3">
    <source>
        <dbReference type="ARBA" id="ARBA00023125"/>
    </source>
</evidence>
<evidence type="ECO:0000256" key="1">
    <source>
        <dbReference type="ARBA" id="ARBA00010466"/>
    </source>
</evidence>
<feature type="domain" description="Sugar-binding" evidence="5">
    <location>
        <begin position="60"/>
        <end position="314"/>
    </location>
</feature>
<dbReference type="RefSeq" id="WP_072892249.1">
    <property type="nucleotide sequence ID" value="NZ_FQVM01000001.1"/>
</dbReference>
<dbReference type="GO" id="GO:0003677">
    <property type="term" value="F:DNA binding"/>
    <property type="evidence" value="ECO:0007669"/>
    <property type="project" value="UniProtKB-KW"/>
</dbReference>
<keyword evidence="4" id="KW-0804">Transcription</keyword>
<evidence type="ECO:0000313" key="7">
    <source>
        <dbReference type="EMBL" id="SHE33162.1"/>
    </source>
</evidence>
<dbReference type="Pfam" id="PF04198">
    <property type="entry name" value="Sugar-bind"/>
    <property type="match status" value="1"/>
</dbReference>
<dbReference type="InterPro" id="IPR012318">
    <property type="entry name" value="HTH_CRP"/>
</dbReference>
<comment type="similarity">
    <text evidence="1">Belongs to the SorC transcriptional regulatory family.</text>
</comment>
<evidence type="ECO:0000256" key="2">
    <source>
        <dbReference type="ARBA" id="ARBA00023015"/>
    </source>
</evidence>
<dbReference type="InterPro" id="IPR037171">
    <property type="entry name" value="NagB/RpiA_transferase-like"/>
</dbReference>
<sequence length="314" mass="35394">MKPVDNRKQELSVEVARLYYQLNYSQQQISSRLGISRPTISRLLKYAKEKGYITINIIDPFADLDKLAYELKERYGLSDVQIALSPKDEYDSIVDYIGKKAAEYLEQNIKSGDIIGVSAGTTIYKVAKKLTPQNIKDIEVVQLQGSIINLKVDKYESEIVSMIAKAFRTIPKYLPLPVIFDNNNIKQIVEKDSHIKNILEMGIKANIALFTVGNIEDGVLLSSLDYLSEIDKLILREKGIGDICCRFFDENGHICSEYIDNRIVAVSLDSLKEKEKSILVAGGEHKIKAIKGALRGKIANVFITDQYTAKRLLQ</sequence>
<evidence type="ECO:0000256" key="4">
    <source>
        <dbReference type="ARBA" id="ARBA00023163"/>
    </source>
</evidence>